<feature type="region of interest" description="Disordered" evidence="1">
    <location>
        <begin position="110"/>
        <end position="129"/>
    </location>
</feature>
<evidence type="ECO:0000313" key="3">
    <source>
        <dbReference type="EnsemblMetazoa" id="BGLB007241-PB"/>
    </source>
</evidence>
<feature type="signal peptide" evidence="2">
    <location>
        <begin position="1"/>
        <end position="19"/>
    </location>
</feature>
<dbReference type="Proteomes" id="UP000076420">
    <property type="component" value="Unassembled WGS sequence"/>
</dbReference>
<gene>
    <name evidence="3" type="primary">106066033</name>
</gene>
<proteinExistence type="predicted"/>
<keyword evidence="2" id="KW-0732">Signal</keyword>
<reference evidence="3" key="1">
    <citation type="submission" date="2020-05" db="UniProtKB">
        <authorList>
            <consortium name="EnsemblMetazoa"/>
        </authorList>
    </citation>
    <scope>IDENTIFICATION</scope>
    <source>
        <strain evidence="3">BB02</strain>
    </source>
</reference>
<accession>A0A2C9JSB0</accession>
<name>A0A2C9JSB0_BIOGL</name>
<dbReference type="VEuPathDB" id="VectorBase:BGLB007241"/>
<feature type="chain" id="PRO_5012406464" evidence="2">
    <location>
        <begin position="20"/>
        <end position="155"/>
    </location>
</feature>
<evidence type="ECO:0000313" key="4">
    <source>
        <dbReference type="Proteomes" id="UP000076420"/>
    </source>
</evidence>
<protein>
    <submittedName>
        <fullName evidence="3">Uncharacterized protein</fullName>
    </submittedName>
</protein>
<dbReference type="KEGG" id="bgt:106066033"/>
<evidence type="ECO:0000256" key="1">
    <source>
        <dbReference type="SAM" id="MobiDB-lite"/>
    </source>
</evidence>
<sequence>MDLTSILLYVALCIIGLDGDSDSFPEEEEEEDWVSCLEKKPLCDNIIAHTDINKTTVNQQICSDIIDFFSCVEAALALCDNDSDKHTMLAMKTREINLISQRCLKKEDDDEKEDTAHVGGDSTGKKNSGQKEATASCFTFAVFMSVLSGVKVTVL</sequence>
<evidence type="ECO:0000256" key="2">
    <source>
        <dbReference type="SAM" id="SignalP"/>
    </source>
</evidence>
<organism evidence="3 4">
    <name type="scientific">Biomphalaria glabrata</name>
    <name type="common">Bloodfluke planorb</name>
    <name type="synonym">Freshwater snail</name>
    <dbReference type="NCBI Taxonomy" id="6526"/>
    <lineage>
        <taxon>Eukaryota</taxon>
        <taxon>Metazoa</taxon>
        <taxon>Spiralia</taxon>
        <taxon>Lophotrochozoa</taxon>
        <taxon>Mollusca</taxon>
        <taxon>Gastropoda</taxon>
        <taxon>Heterobranchia</taxon>
        <taxon>Euthyneura</taxon>
        <taxon>Panpulmonata</taxon>
        <taxon>Hygrophila</taxon>
        <taxon>Lymnaeoidea</taxon>
        <taxon>Planorbidae</taxon>
        <taxon>Biomphalaria</taxon>
    </lineage>
</organism>
<dbReference type="AlphaFoldDB" id="A0A2C9JSB0"/>
<dbReference type="EnsemblMetazoa" id="BGLB007241-RB">
    <property type="protein sequence ID" value="BGLB007241-PB"/>
    <property type="gene ID" value="BGLB007241"/>
</dbReference>